<evidence type="ECO:0000313" key="1">
    <source>
        <dbReference type="EMBL" id="TFK64561.1"/>
    </source>
</evidence>
<sequence length="392" mass="41348">MSFVDLTETPSDNDANSDPPPVRRGTGRKSKGKHTKSPITSWDTLVGNSENPISISDSDDEGQAEVAKAKGKGKEVEDIKQDTKAAGPSHSKSPGTSTSVAKATSVDITPSPPSSTAPSPVNEAFADDEEDYGMDVDQPVHSPMDAPSLHDAEAAPLFEPHEKSMSPAPTNDLGTSGEKTSVSGGMVVDRPSPGLSPEHPRVVAMSPPQTPITENVILPASPQHVQDTLHTPLQHGFSSLHRITPSPKLAPSTSFSSTPTSSQRPLPLPIPRSFSGSPTKPSRSESSFASPGAPQMGAPALSFPRSPSTLPHHRRSSDDINMRGLESALDESTQSSPTGMAGPSTGSPNPRSLLSSLPRGLPNSPTNSVRNRPISGLPKPRKDILTRFRYFR</sequence>
<dbReference type="EMBL" id="ML208470">
    <property type="protein sequence ID" value="TFK64561.1"/>
    <property type="molecule type" value="Genomic_DNA"/>
</dbReference>
<evidence type="ECO:0000313" key="2">
    <source>
        <dbReference type="Proteomes" id="UP000308600"/>
    </source>
</evidence>
<organism evidence="1 2">
    <name type="scientific">Pluteus cervinus</name>
    <dbReference type="NCBI Taxonomy" id="181527"/>
    <lineage>
        <taxon>Eukaryota</taxon>
        <taxon>Fungi</taxon>
        <taxon>Dikarya</taxon>
        <taxon>Basidiomycota</taxon>
        <taxon>Agaricomycotina</taxon>
        <taxon>Agaricomycetes</taxon>
        <taxon>Agaricomycetidae</taxon>
        <taxon>Agaricales</taxon>
        <taxon>Pluteineae</taxon>
        <taxon>Pluteaceae</taxon>
        <taxon>Pluteus</taxon>
    </lineage>
</organism>
<gene>
    <name evidence="1" type="ORF">BDN72DRAFT_262186</name>
</gene>
<reference evidence="1 2" key="1">
    <citation type="journal article" date="2019" name="Nat. Ecol. Evol.">
        <title>Megaphylogeny resolves global patterns of mushroom evolution.</title>
        <authorList>
            <person name="Varga T."/>
            <person name="Krizsan K."/>
            <person name="Foldi C."/>
            <person name="Dima B."/>
            <person name="Sanchez-Garcia M."/>
            <person name="Sanchez-Ramirez S."/>
            <person name="Szollosi G.J."/>
            <person name="Szarkandi J.G."/>
            <person name="Papp V."/>
            <person name="Albert L."/>
            <person name="Andreopoulos W."/>
            <person name="Angelini C."/>
            <person name="Antonin V."/>
            <person name="Barry K.W."/>
            <person name="Bougher N.L."/>
            <person name="Buchanan P."/>
            <person name="Buyck B."/>
            <person name="Bense V."/>
            <person name="Catcheside P."/>
            <person name="Chovatia M."/>
            <person name="Cooper J."/>
            <person name="Damon W."/>
            <person name="Desjardin D."/>
            <person name="Finy P."/>
            <person name="Geml J."/>
            <person name="Haridas S."/>
            <person name="Hughes K."/>
            <person name="Justo A."/>
            <person name="Karasinski D."/>
            <person name="Kautmanova I."/>
            <person name="Kiss B."/>
            <person name="Kocsube S."/>
            <person name="Kotiranta H."/>
            <person name="LaButti K.M."/>
            <person name="Lechner B.E."/>
            <person name="Liimatainen K."/>
            <person name="Lipzen A."/>
            <person name="Lukacs Z."/>
            <person name="Mihaltcheva S."/>
            <person name="Morgado L.N."/>
            <person name="Niskanen T."/>
            <person name="Noordeloos M.E."/>
            <person name="Ohm R.A."/>
            <person name="Ortiz-Santana B."/>
            <person name="Ovrebo C."/>
            <person name="Racz N."/>
            <person name="Riley R."/>
            <person name="Savchenko A."/>
            <person name="Shiryaev A."/>
            <person name="Soop K."/>
            <person name="Spirin V."/>
            <person name="Szebenyi C."/>
            <person name="Tomsovsky M."/>
            <person name="Tulloss R.E."/>
            <person name="Uehling J."/>
            <person name="Grigoriev I.V."/>
            <person name="Vagvolgyi C."/>
            <person name="Papp T."/>
            <person name="Martin F.M."/>
            <person name="Miettinen O."/>
            <person name="Hibbett D.S."/>
            <person name="Nagy L.G."/>
        </authorList>
    </citation>
    <scope>NUCLEOTIDE SEQUENCE [LARGE SCALE GENOMIC DNA]</scope>
    <source>
        <strain evidence="1 2">NL-1719</strain>
    </source>
</reference>
<proteinExistence type="predicted"/>
<protein>
    <submittedName>
        <fullName evidence="1">Uncharacterized protein</fullName>
    </submittedName>
</protein>
<name>A0ACD3AG94_9AGAR</name>
<keyword evidence="2" id="KW-1185">Reference proteome</keyword>
<dbReference type="Proteomes" id="UP000308600">
    <property type="component" value="Unassembled WGS sequence"/>
</dbReference>
<accession>A0ACD3AG94</accession>